<keyword evidence="2" id="KW-1185">Reference proteome</keyword>
<dbReference type="STRING" id="716928.GCA_000261485_05430"/>
<name>A0A249PM84_9HYPH</name>
<proteinExistence type="predicted"/>
<sequence length="50" mass="5496">MSDLKYGKGDEAEALKLAIRELSEAQKIVHTALISEKLEKVSKLLATVQV</sequence>
<gene>
    <name evidence="1" type="ORF">SJ05684_a37290</name>
</gene>
<reference evidence="1 2" key="1">
    <citation type="submission" date="2017-08" db="EMBL/GenBank/DDBJ databases">
        <title>Multipartite genome sequences of Sinorhizobium species nodulating soybeans.</title>
        <authorList>
            <person name="Tian C.F."/>
        </authorList>
    </citation>
    <scope>NUCLEOTIDE SEQUENCE [LARGE SCALE GENOMIC DNA]</scope>
    <source>
        <strain evidence="1 2">CCBAU 05684</strain>
        <plasmid evidence="2">psj05684a</plasmid>
    </source>
</reference>
<dbReference type="AlphaFoldDB" id="A0A249PM84"/>
<geneLocation type="plasmid" evidence="2">
    <name>psj05684a</name>
</geneLocation>
<dbReference type="EMBL" id="CP023069">
    <property type="protein sequence ID" value="ASY67043.1"/>
    <property type="molecule type" value="Genomic_DNA"/>
</dbReference>
<dbReference type="GeneID" id="48977955"/>
<evidence type="ECO:0000313" key="2">
    <source>
        <dbReference type="Proteomes" id="UP000217211"/>
    </source>
</evidence>
<accession>A0A249PM84</accession>
<organism evidence="1 2">
    <name type="scientific">Sinorhizobium sojae CCBAU 05684</name>
    <dbReference type="NCBI Taxonomy" id="716928"/>
    <lineage>
        <taxon>Bacteria</taxon>
        <taxon>Pseudomonadati</taxon>
        <taxon>Pseudomonadota</taxon>
        <taxon>Alphaproteobacteria</taxon>
        <taxon>Hyphomicrobiales</taxon>
        <taxon>Rhizobiaceae</taxon>
        <taxon>Sinorhizobium/Ensifer group</taxon>
        <taxon>Sinorhizobium</taxon>
    </lineage>
</organism>
<keyword evidence="1" id="KW-0614">Plasmid</keyword>
<dbReference type="RefSeq" id="WP_014857766.1">
    <property type="nucleotide sequence ID" value="NZ_AJQT01000142.1"/>
</dbReference>
<dbReference type="KEGG" id="esj:SJ05684_a37290"/>
<evidence type="ECO:0000313" key="1">
    <source>
        <dbReference type="EMBL" id="ASY67043.1"/>
    </source>
</evidence>
<protein>
    <submittedName>
        <fullName evidence="1">Uncharacterized protein</fullName>
    </submittedName>
</protein>
<dbReference type="Proteomes" id="UP000217211">
    <property type="component" value="Plasmid pSJ05684a"/>
</dbReference>